<protein>
    <submittedName>
        <fullName evidence="5">HTH-type transcriptional repressor of iron proteins A</fullName>
    </submittedName>
</protein>
<dbReference type="PROSITE" id="PS01124">
    <property type="entry name" value="HTH_ARAC_FAMILY_2"/>
    <property type="match status" value="1"/>
</dbReference>
<dbReference type="GO" id="GO:0043565">
    <property type="term" value="F:sequence-specific DNA binding"/>
    <property type="evidence" value="ECO:0007669"/>
    <property type="project" value="InterPro"/>
</dbReference>
<evidence type="ECO:0000313" key="6">
    <source>
        <dbReference type="Proteomes" id="UP000255024"/>
    </source>
</evidence>
<keyword evidence="1" id="KW-0805">Transcription regulation</keyword>
<dbReference type="InterPro" id="IPR011051">
    <property type="entry name" value="RmlC_Cupin_sf"/>
</dbReference>
<keyword evidence="6" id="KW-1185">Reference proteome</keyword>
<evidence type="ECO:0000313" key="5">
    <source>
        <dbReference type="EMBL" id="STZ70055.1"/>
    </source>
</evidence>
<dbReference type="InterPro" id="IPR014710">
    <property type="entry name" value="RmlC-like_jellyroll"/>
</dbReference>
<dbReference type="InterPro" id="IPR018060">
    <property type="entry name" value="HTH_AraC"/>
</dbReference>
<dbReference type="Pfam" id="PF02311">
    <property type="entry name" value="AraC_binding"/>
    <property type="match status" value="1"/>
</dbReference>
<name>A0A378U439_MYROD</name>
<dbReference type="Proteomes" id="UP000255024">
    <property type="component" value="Unassembled WGS sequence"/>
</dbReference>
<keyword evidence="2" id="KW-0238">DNA-binding</keyword>
<dbReference type="CDD" id="cd06124">
    <property type="entry name" value="cupin_NimR-like_N"/>
    <property type="match status" value="1"/>
</dbReference>
<sequence>MAYLNKEQQLNLLQIDQEVIGLASDLVQHDSGFHQHPEHAQILYAPSGCMTLLTRNRQVILPPQKLLFIPAGLEHRVTFRNVVAYRSIYLDMRKLKLEHIALQVRVVSPLLAEVIERICWWEWEGEPTPKQQHILRVFWDEFEEAKEESYALEIPTDYRLQSFMTSFMLEKKVPPFLHEFAQHVGASEKTITRIFKRETNMTYQAWRQQWRVYRAIELLAENTSISEVSHQLEFSSDSAFIEFFKNHTGTTPAKYFL</sequence>
<reference evidence="5 6" key="1">
    <citation type="submission" date="2018-06" db="EMBL/GenBank/DDBJ databases">
        <authorList>
            <consortium name="Pathogen Informatics"/>
            <person name="Doyle S."/>
        </authorList>
    </citation>
    <scope>NUCLEOTIDE SEQUENCE [LARGE SCALE GENOMIC DNA]</scope>
    <source>
        <strain evidence="5 6">NCTC11179</strain>
    </source>
</reference>
<evidence type="ECO:0000256" key="2">
    <source>
        <dbReference type="ARBA" id="ARBA00023125"/>
    </source>
</evidence>
<dbReference type="InterPro" id="IPR003313">
    <property type="entry name" value="AraC-bd"/>
</dbReference>
<evidence type="ECO:0000256" key="1">
    <source>
        <dbReference type="ARBA" id="ARBA00023015"/>
    </source>
</evidence>
<accession>A0A378U439</accession>
<evidence type="ECO:0000256" key="3">
    <source>
        <dbReference type="ARBA" id="ARBA00023163"/>
    </source>
</evidence>
<dbReference type="SUPFAM" id="SSF46689">
    <property type="entry name" value="Homeodomain-like"/>
    <property type="match status" value="1"/>
</dbReference>
<dbReference type="InterPro" id="IPR009057">
    <property type="entry name" value="Homeodomain-like_sf"/>
</dbReference>
<dbReference type="SUPFAM" id="SSF51182">
    <property type="entry name" value="RmlC-like cupins"/>
    <property type="match status" value="1"/>
</dbReference>
<dbReference type="EMBL" id="UGQL01000002">
    <property type="protein sequence ID" value="STZ70055.1"/>
    <property type="molecule type" value="Genomic_DNA"/>
</dbReference>
<dbReference type="Gene3D" id="2.60.120.10">
    <property type="entry name" value="Jelly Rolls"/>
    <property type="match status" value="1"/>
</dbReference>
<dbReference type="GO" id="GO:0003700">
    <property type="term" value="F:DNA-binding transcription factor activity"/>
    <property type="evidence" value="ECO:0007669"/>
    <property type="project" value="InterPro"/>
</dbReference>
<keyword evidence="3" id="KW-0804">Transcription</keyword>
<dbReference type="Pfam" id="PF12833">
    <property type="entry name" value="HTH_18"/>
    <property type="match status" value="1"/>
</dbReference>
<feature type="domain" description="HTH araC/xylS-type" evidence="4">
    <location>
        <begin position="158"/>
        <end position="257"/>
    </location>
</feature>
<organism evidence="5 6">
    <name type="scientific">Myroides odoratus</name>
    <name type="common">Flavobacterium odoratum</name>
    <dbReference type="NCBI Taxonomy" id="256"/>
    <lineage>
        <taxon>Bacteria</taxon>
        <taxon>Pseudomonadati</taxon>
        <taxon>Bacteroidota</taxon>
        <taxon>Flavobacteriia</taxon>
        <taxon>Flavobacteriales</taxon>
        <taxon>Flavobacteriaceae</taxon>
        <taxon>Myroides</taxon>
    </lineage>
</organism>
<dbReference type="SMART" id="SM00342">
    <property type="entry name" value="HTH_ARAC"/>
    <property type="match status" value="1"/>
</dbReference>
<dbReference type="AlphaFoldDB" id="A0A378U439"/>
<dbReference type="PANTHER" id="PTHR11019">
    <property type="entry name" value="HTH-TYPE TRANSCRIPTIONAL REGULATOR NIMR"/>
    <property type="match status" value="1"/>
</dbReference>
<proteinExistence type="predicted"/>
<dbReference type="Gene3D" id="1.10.10.60">
    <property type="entry name" value="Homeodomain-like"/>
    <property type="match status" value="2"/>
</dbReference>
<dbReference type="RefSeq" id="WP_115092626.1">
    <property type="nucleotide sequence ID" value="NZ_CP068107.1"/>
</dbReference>
<evidence type="ECO:0000259" key="4">
    <source>
        <dbReference type="PROSITE" id="PS01124"/>
    </source>
</evidence>
<dbReference type="PANTHER" id="PTHR11019:SF159">
    <property type="entry name" value="TRANSCRIPTIONAL REGULATOR-RELATED"/>
    <property type="match status" value="1"/>
</dbReference>
<gene>
    <name evidence="5" type="primary">ripA</name>
    <name evidence="5" type="ORF">NCTC11179_03580</name>
</gene>